<name>A0A1I3EN53_9GAMM</name>
<dbReference type="SUPFAM" id="SSF56219">
    <property type="entry name" value="DNase I-like"/>
    <property type="match status" value="1"/>
</dbReference>
<dbReference type="AlphaFoldDB" id="A0A1I3EN53"/>
<gene>
    <name evidence="1" type="ORF">SAMN04487959_11462</name>
</gene>
<dbReference type="EMBL" id="FOPY01000014">
    <property type="protein sequence ID" value="SFI00303.1"/>
    <property type="molecule type" value="Genomic_DNA"/>
</dbReference>
<accession>A0A1I3EN53</accession>
<reference evidence="1 2" key="1">
    <citation type="submission" date="2016-10" db="EMBL/GenBank/DDBJ databases">
        <authorList>
            <person name="de Groot N.N."/>
        </authorList>
    </citation>
    <scope>NUCLEOTIDE SEQUENCE [LARGE SCALE GENOMIC DNA]</scope>
    <source>
        <strain evidence="1 2">CGMCC 1.6848</strain>
    </source>
</reference>
<proteinExistence type="predicted"/>
<protein>
    <submittedName>
        <fullName evidence="1">Helix-hairpin-helix motif-containing protein</fullName>
    </submittedName>
</protein>
<keyword evidence="2" id="KW-1185">Reference proteome</keyword>
<dbReference type="CDD" id="cd10283">
    <property type="entry name" value="MnuA_DNase1-like"/>
    <property type="match status" value="1"/>
</dbReference>
<dbReference type="SUPFAM" id="SSF47781">
    <property type="entry name" value="RuvA domain 2-like"/>
    <property type="match status" value="1"/>
</dbReference>
<dbReference type="Gene3D" id="1.10.150.320">
    <property type="entry name" value="Photosystem II 12 kDa extrinsic protein"/>
    <property type="match status" value="1"/>
</dbReference>
<evidence type="ECO:0000313" key="2">
    <source>
        <dbReference type="Proteomes" id="UP000199040"/>
    </source>
</evidence>
<dbReference type="InterPro" id="IPR036691">
    <property type="entry name" value="Endo/exonu/phosph_ase_sf"/>
</dbReference>
<dbReference type="RefSeq" id="WP_244890990.1">
    <property type="nucleotide sequence ID" value="NZ_FOPY01000014.1"/>
</dbReference>
<evidence type="ECO:0000313" key="1">
    <source>
        <dbReference type="EMBL" id="SFI00303.1"/>
    </source>
</evidence>
<dbReference type="PANTHER" id="PTHR11371:SF31">
    <property type="entry name" value="EXTRACELLULAR NUCLEASE"/>
    <property type="match status" value="1"/>
</dbReference>
<dbReference type="Gene3D" id="3.60.10.10">
    <property type="entry name" value="Endonuclease/exonuclease/phosphatase"/>
    <property type="match status" value="1"/>
</dbReference>
<dbReference type="InterPro" id="IPR010994">
    <property type="entry name" value="RuvA_2-like"/>
</dbReference>
<dbReference type="Proteomes" id="UP000199040">
    <property type="component" value="Unassembled WGS sequence"/>
</dbReference>
<dbReference type="PANTHER" id="PTHR11371">
    <property type="entry name" value="DEOXYRIBONUCLEASE"/>
    <property type="match status" value="1"/>
</dbReference>
<dbReference type="STRING" id="442341.SAMN04487959_11462"/>
<organism evidence="1 2">
    <name type="scientific">Modicisalibacter xianhensis</name>
    <dbReference type="NCBI Taxonomy" id="442341"/>
    <lineage>
        <taxon>Bacteria</taxon>
        <taxon>Pseudomonadati</taxon>
        <taxon>Pseudomonadota</taxon>
        <taxon>Gammaproteobacteria</taxon>
        <taxon>Oceanospirillales</taxon>
        <taxon>Halomonadaceae</taxon>
        <taxon>Modicisalibacter</taxon>
    </lineage>
</organism>
<sequence length="330" mass="36206">MRQLGWDNGKDIEKLAHIMQSMDLIAVQELMSEDALVALVNQLEKTTGEDWESMASHSLGKGERYREHYGFVWRVSEVEYAEGAVVFLDHDDVFAREPYSAVFRDVESGLELALANVHVVYGDSVGDRVPEIEALADYWEWLGEVYPDTPRVVAGDFNLEPDHVAWAALRAAGAMPALERVATTLAHETGVYRNLYDNFWYESTGLPVTDQGMIPFPSLFQMEHDEARSAVSDHAPVFMALGNTELKLYAWPGASSPTVDTGQLASDCIDLNTSPESALEGLPHIGPVRASQIADMRPWGSVGQLTDIGGLGQARVADIRDSGLLCPLAG</sequence>